<gene>
    <name evidence="3" type="ORF">BN961_02563</name>
</gene>
<dbReference type="STRING" id="1035.BN961_02563"/>
<evidence type="ECO:0000256" key="1">
    <source>
        <dbReference type="SAM" id="SignalP"/>
    </source>
</evidence>
<accession>A0A090MSE7</accession>
<evidence type="ECO:0000259" key="2">
    <source>
        <dbReference type="Pfam" id="PF11412"/>
    </source>
</evidence>
<evidence type="ECO:0000313" key="4">
    <source>
        <dbReference type="Proteomes" id="UP000035762"/>
    </source>
</evidence>
<dbReference type="RefSeq" id="WP_009340094.1">
    <property type="nucleotide sequence ID" value="NZ_CCAZ020000001.1"/>
</dbReference>
<feature type="chain" id="PRO_5001860291" evidence="1">
    <location>
        <begin position="27"/>
        <end position="187"/>
    </location>
</feature>
<feature type="domain" description="Thiol:disulfide interchange protein DsbD N-terminal" evidence="2">
    <location>
        <begin position="33"/>
        <end position="138"/>
    </location>
</feature>
<comment type="caution">
    <text evidence="3">The sequence shown here is derived from an EMBL/GenBank/DDBJ whole genome shotgun (WGS) entry which is preliminary data.</text>
</comment>
<name>A0A090MSE7_AFIFE</name>
<keyword evidence="4" id="KW-1185">Reference proteome</keyword>
<dbReference type="SUPFAM" id="SSF74863">
    <property type="entry name" value="Thiol:disulfide interchange protein DsbD, N-terminal domain (DsbD-alpha)"/>
    <property type="match status" value="1"/>
</dbReference>
<keyword evidence="1" id="KW-0732">Signal</keyword>
<dbReference type="EMBL" id="CCAZ020000001">
    <property type="protein sequence ID" value="CEG09142.1"/>
    <property type="molecule type" value="Genomic_DNA"/>
</dbReference>
<evidence type="ECO:0000313" key="3">
    <source>
        <dbReference type="EMBL" id="CEG09142.1"/>
    </source>
</evidence>
<reference evidence="3 4" key="1">
    <citation type="journal article" date="2014" name="Genome Announc.">
        <title>Genome Sequence of Afipia felis Strain 76713, Isolated in Hospital Water Using an Amoeba Co-Culture Procedure.</title>
        <authorList>
            <person name="Benamar S."/>
            <person name="La Scola B."/>
            <person name="Croce O."/>
        </authorList>
    </citation>
    <scope>NUCLEOTIDE SEQUENCE [LARGE SCALE GENOMIC DNA]</scope>
    <source>
        <strain evidence="3 4">76713</strain>
    </source>
</reference>
<proteinExistence type="predicted"/>
<sequence>MSHSRKLRNLLVILPIAALATTSAFGATPDDLDQRVKFSVERDDESIGLELTWIIAPKSFLYRDTIKVTIDGRPLRMVSAPGLRVHPSISPTKEIYRGIAMANIIEDIPEKGEIRVTYQRCEQNATCDPPVTQSIDLETLSIHRLDERELSSATDVSNARQSRTLFLNLMHVCDAALVAQHITPELK</sequence>
<organism evidence="3 4">
    <name type="scientific">Afipia felis</name>
    <name type="common">Cat scratch disease bacillus</name>
    <dbReference type="NCBI Taxonomy" id="1035"/>
    <lineage>
        <taxon>Bacteria</taxon>
        <taxon>Pseudomonadati</taxon>
        <taxon>Pseudomonadota</taxon>
        <taxon>Alphaproteobacteria</taxon>
        <taxon>Hyphomicrobiales</taxon>
        <taxon>Nitrobacteraceae</taxon>
        <taxon>Afipia</taxon>
    </lineage>
</organism>
<feature type="signal peptide" evidence="1">
    <location>
        <begin position="1"/>
        <end position="26"/>
    </location>
</feature>
<dbReference type="AlphaFoldDB" id="A0A090MSE7"/>
<dbReference type="Gene3D" id="2.60.40.1250">
    <property type="entry name" value="Thiol:disulfide interchange protein DsbD, N-terminal domain"/>
    <property type="match status" value="1"/>
</dbReference>
<dbReference type="Proteomes" id="UP000035762">
    <property type="component" value="Unassembled WGS sequence"/>
</dbReference>
<dbReference type="Pfam" id="PF11412">
    <property type="entry name" value="DsbD_N"/>
    <property type="match status" value="1"/>
</dbReference>
<dbReference type="InterPro" id="IPR036929">
    <property type="entry name" value="DsbDN_sf"/>
</dbReference>
<dbReference type="InterPro" id="IPR028250">
    <property type="entry name" value="DsbDN"/>
</dbReference>
<protein>
    <submittedName>
        <fullName evidence="3">Thiol:disulfide interchange protein</fullName>
    </submittedName>
</protein>